<dbReference type="EMBL" id="KK365241">
    <property type="protein sequence ID" value="KCZ79672.1"/>
    <property type="molecule type" value="Genomic_DNA"/>
</dbReference>
<reference evidence="2" key="1">
    <citation type="submission" date="2013-02" db="EMBL/GenBank/DDBJ databases">
        <authorList>
            <consortium name="The Broad Institute Genome Sequencing Platform"/>
            <person name="Cuomo C."/>
            <person name="Becnel J."/>
            <person name="Sanscrainte N."/>
            <person name="Walker B."/>
            <person name="Young S.K."/>
            <person name="Zeng Q."/>
            <person name="Gargeya S."/>
            <person name="Fitzgerald M."/>
            <person name="Haas B."/>
            <person name="Abouelleil A."/>
            <person name="Alvarado L."/>
            <person name="Arachchi H.M."/>
            <person name="Berlin A.M."/>
            <person name="Chapman S.B."/>
            <person name="Dewar J."/>
            <person name="Goldberg J."/>
            <person name="Griggs A."/>
            <person name="Gujja S."/>
            <person name="Hansen M."/>
            <person name="Howarth C."/>
            <person name="Imamovic A."/>
            <person name="Larimer J."/>
            <person name="McCowan C."/>
            <person name="Murphy C."/>
            <person name="Neiman D."/>
            <person name="Pearson M."/>
            <person name="Priest M."/>
            <person name="Roberts A."/>
            <person name="Saif S."/>
            <person name="Shea T."/>
            <person name="Sisk P."/>
            <person name="Sykes S."/>
            <person name="Wortman J."/>
            <person name="Nusbaum C."/>
            <person name="Birren B."/>
        </authorList>
    </citation>
    <scope>NUCLEOTIDE SEQUENCE [LARGE SCALE GENOMIC DNA]</scope>
    <source>
        <strain evidence="2">PRA339</strain>
    </source>
</reference>
<protein>
    <submittedName>
        <fullName evidence="1">Uncharacterized protein</fullName>
    </submittedName>
</protein>
<dbReference type="HOGENOM" id="CLU_1740044_0_0_1"/>
<dbReference type="OrthoDB" id="10447179at2759"/>
<evidence type="ECO:0000313" key="1">
    <source>
        <dbReference type="EMBL" id="KCZ79672.1"/>
    </source>
</evidence>
<dbReference type="AlphaFoldDB" id="A0A059EXT5"/>
<dbReference type="Proteomes" id="UP000030655">
    <property type="component" value="Unassembled WGS sequence"/>
</dbReference>
<proteinExistence type="predicted"/>
<organism evidence="1 2">
    <name type="scientific">Anncaliia algerae PRA339</name>
    <dbReference type="NCBI Taxonomy" id="1288291"/>
    <lineage>
        <taxon>Eukaryota</taxon>
        <taxon>Fungi</taxon>
        <taxon>Fungi incertae sedis</taxon>
        <taxon>Microsporidia</taxon>
        <taxon>Tubulinosematoidea</taxon>
        <taxon>Tubulinosematidae</taxon>
        <taxon>Anncaliia</taxon>
    </lineage>
</organism>
<accession>A0A059EXT5</accession>
<name>A0A059EXT5_9MICR</name>
<keyword evidence="2" id="KW-1185">Reference proteome</keyword>
<sequence>MNKEYFTKEDFDIFICDIISSYNEYCKQLEEITANNFNIIQENHFYFIEIPNSDIGSYSKKILEIIFWFEKSIFYYFCNSEFLKIKQDVQFKREIDIRHIYAFFVFLHYYGMKIMTDNNIFGNMTTLNEDFIYYKENYNFSRNYYALNLC</sequence>
<evidence type="ECO:0000313" key="2">
    <source>
        <dbReference type="Proteomes" id="UP000030655"/>
    </source>
</evidence>
<gene>
    <name evidence="1" type="ORF">H312_02934</name>
</gene>
<dbReference type="VEuPathDB" id="MicrosporidiaDB:H312_02934"/>
<reference evidence="1 2" key="2">
    <citation type="submission" date="2014-03" db="EMBL/GenBank/DDBJ databases">
        <title>The Genome Sequence of Anncaliia algerae insect isolate PRA339.</title>
        <authorList>
            <consortium name="The Broad Institute Genome Sequencing Platform"/>
            <consortium name="The Broad Institute Genome Sequencing Center for Infectious Disease"/>
            <person name="Cuomo C."/>
            <person name="Becnel J."/>
            <person name="Sanscrainte N."/>
            <person name="Walker B."/>
            <person name="Young S.K."/>
            <person name="Zeng Q."/>
            <person name="Gargeya S."/>
            <person name="Fitzgerald M."/>
            <person name="Haas B."/>
            <person name="Abouelleil A."/>
            <person name="Alvarado L."/>
            <person name="Arachchi H.M."/>
            <person name="Berlin A.M."/>
            <person name="Chapman S.B."/>
            <person name="Dewar J."/>
            <person name="Goldberg J."/>
            <person name="Griggs A."/>
            <person name="Gujja S."/>
            <person name="Hansen M."/>
            <person name="Howarth C."/>
            <person name="Imamovic A."/>
            <person name="Larimer J."/>
            <person name="McCowan C."/>
            <person name="Murphy C."/>
            <person name="Neiman D."/>
            <person name="Pearson M."/>
            <person name="Priest M."/>
            <person name="Roberts A."/>
            <person name="Saif S."/>
            <person name="Shea T."/>
            <person name="Sisk P."/>
            <person name="Sykes S."/>
            <person name="Wortman J."/>
            <person name="Nusbaum C."/>
            <person name="Birren B."/>
        </authorList>
    </citation>
    <scope>NUCLEOTIDE SEQUENCE [LARGE SCALE GENOMIC DNA]</scope>
    <source>
        <strain evidence="1 2">PRA339</strain>
    </source>
</reference>